<comment type="caution">
    <text evidence="1">The sequence shown here is derived from an EMBL/GenBank/DDBJ whole genome shotgun (WGS) entry which is preliminary data.</text>
</comment>
<reference evidence="1 2" key="1">
    <citation type="submission" date="2018-03" db="EMBL/GenBank/DDBJ databases">
        <title>Alkalicoccus saliphilus sp. nov., isolated from a mineral pool.</title>
        <authorList>
            <person name="Zhao B."/>
        </authorList>
    </citation>
    <scope>NUCLEOTIDE SEQUENCE [LARGE SCALE GENOMIC DNA]</scope>
    <source>
        <strain evidence="1 2">6AG</strain>
    </source>
</reference>
<sequence>MNIKKYQVTTFLHFECGRHKRNIIIIFNSSINFSYYLCRKVFSFHREHPVVEDKPAGTVSVGSSNFFSNNWFTLRFQIDHKVKLLFIMKNFTAHKLNTKCFLTYLHLKKI</sequence>
<proteinExistence type="predicted"/>
<name>A0A2T4U9Z8_9BACI</name>
<dbReference type="AlphaFoldDB" id="A0A2T4U9Z8"/>
<dbReference type="EMBL" id="PZJJ01000002">
    <property type="protein sequence ID" value="PTL40228.1"/>
    <property type="molecule type" value="Genomic_DNA"/>
</dbReference>
<protein>
    <submittedName>
        <fullName evidence="1">Uncharacterized protein</fullName>
    </submittedName>
</protein>
<accession>A0A2T4U9Z8</accession>
<evidence type="ECO:0000313" key="2">
    <source>
        <dbReference type="Proteomes" id="UP000240509"/>
    </source>
</evidence>
<gene>
    <name evidence="1" type="ORF">C6Y45_02280</name>
</gene>
<evidence type="ECO:0000313" key="1">
    <source>
        <dbReference type="EMBL" id="PTL40228.1"/>
    </source>
</evidence>
<keyword evidence="2" id="KW-1185">Reference proteome</keyword>
<organism evidence="1 2">
    <name type="scientific">Alkalicoccus saliphilus</name>
    <dbReference type="NCBI Taxonomy" id="200989"/>
    <lineage>
        <taxon>Bacteria</taxon>
        <taxon>Bacillati</taxon>
        <taxon>Bacillota</taxon>
        <taxon>Bacilli</taxon>
        <taxon>Bacillales</taxon>
        <taxon>Bacillaceae</taxon>
        <taxon>Alkalicoccus</taxon>
    </lineage>
</organism>
<dbReference type="Proteomes" id="UP000240509">
    <property type="component" value="Unassembled WGS sequence"/>
</dbReference>